<gene>
    <name evidence="1" type="ORF">SH580_08230</name>
</gene>
<evidence type="ECO:0000313" key="2">
    <source>
        <dbReference type="Proteomes" id="UP001324993"/>
    </source>
</evidence>
<evidence type="ECO:0000313" key="1">
    <source>
        <dbReference type="EMBL" id="WPJ97695.1"/>
    </source>
</evidence>
<name>A0ABZ0RN93_9BACT</name>
<protein>
    <submittedName>
        <fullName evidence="1">Uncharacterized protein</fullName>
    </submittedName>
</protein>
<reference evidence="1 2" key="1">
    <citation type="submission" date="2023-11" db="EMBL/GenBank/DDBJ databases">
        <title>Coraliomargarita sp. nov., isolated from marine algae.</title>
        <authorList>
            <person name="Lee J.K."/>
            <person name="Baek J.H."/>
            <person name="Kim J.M."/>
            <person name="Choi D.G."/>
            <person name="Jeon C.O."/>
        </authorList>
    </citation>
    <scope>NUCLEOTIDE SEQUENCE [LARGE SCALE GENOMIC DNA]</scope>
    <source>
        <strain evidence="1 2">J2-16</strain>
    </source>
</reference>
<dbReference type="RefSeq" id="WP_319834525.1">
    <property type="nucleotide sequence ID" value="NZ_CP138858.1"/>
</dbReference>
<keyword evidence="2" id="KW-1185">Reference proteome</keyword>
<proteinExistence type="predicted"/>
<sequence length="56" mass="5883">MKTNTEQATKQATAEKPGFFTRILNKVDSSMKAKADQAAQNACCGGDKNGKGGKCC</sequence>
<dbReference type="Proteomes" id="UP001324993">
    <property type="component" value="Chromosome"/>
</dbReference>
<accession>A0ABZ0RN93</accession>
<organism evidence="1 2">
    <name type="scientific">Coraliomargarita algicola</name>
    <dbReference type="NCBI Taxonomy" id="3092156"/>
    <lineage>
        <taxon>Bacteria</taxon>
        <taxon>Pseudomonadati</taxon>
        <taxon>Verrucomicrobiota</taxon>
        <taxon>Opitutia</taxon>
        <taxon>Puniceicoccales</taxon>
        <taxon>Coraliomargaritaceae</taxon>
        <taxon>Coraliomargarita</taxon>
    </lineage>
</organism>
<dbReference type="EMBL" id="CP138858">
    <property type="protein sequence ID" value="WPJ97695.1"/>
    <property type="molecule type" value="Genomic_DNA"/>
</dbReference>